<dbReference type="EMBL" id="CP157483">
    <property type="protein sequence ID" value="XBO45395.1"/>
    <property type="molecule type" value="Genomic_DNA"/>
</dbReference>
<proteinExistence type="predicted"/>
<evidence type="ECO:0000256" key="1">
    <source>
        <dbReference type="ARBA" id="ARBA00022741"/>
    </source>
</evidence>
<dbReference type="Gene3D" id="1.10.10.10">
    <property type="entry name" value="Winged helix-like DNA-binding domain superfamily/Winged helix DNA-binding domain"/>
    <property type="match status" value="1"/>
</dbReference>
<dbReference type="GO" id="GO:0006355">
    <property type="term" value="P:regulation of DNA-templated transcription"/>
    <property type="evidence" value="ECO:0007669"/>
    <property type="project" value="InterPro"/>
</dbReference>
<dbReference type="PROSITE" id="PS50043">
    <property type="entry name" value="HTH_LUXR_2"/>
    <property type="match status" value="1"/>
</dbReference>
<dbReference type="InterPro" id="IPR016032">
    <property type="entry name" value="Sig_transdc_resp-reg_C-effctor"/>
</dbReference>
<keyword evidence="2" id="KW-0067">ATP-binding</keyword>
<dbReference type="Pfam" id="PF00196">
    <property type="entry name" value="GerE"/>
    <property type="match status" value="1"/>
</dbReference>
<keyword evidence="1" id="KW-0547">Nucleotide-binding</keyword>
<dbReference type="PRINTS" id="PR00038">
    <property type="entry name" value="HTHLUXR"/>
</dbReference>
<dbReference type="GO" id="GO:0003677">
    <property type="term" value="F:DNA binding"/>
    <property type="evidence" value="ECO:0007669"/>
    <property type="project" value="InterPro"/>
</dbReference>
<name>A0AAU7JYZ0_9MICO</name>
<dbReference type="Pfam" id="PF13191">
    <property type="entry name" value="AAA_16"/>
    <property type="match status" value="1"/>
</dbReference>
<sequence>MSSAPAGGLVGRRELLDALVRRLNAASADPATDLGADPGTDPGAAPVVGLVGGPGVGKSALLGQLEGHARAAGHTVLTARGSHAEAHLPYASLHQLVRPTLARIDALPVNQREALLSCFAMGASIEVNPFFVSLAVLELLVETAAQAPVLVSLDDLGLMDQPSLEVLSFVARRVEGEAVHFVCASRARVPDFGDDRTVTWMEVGVLDETSAAALLQATAPELAPGLRERVLRQSVGNPLALIEIATALRSGGDQWPELDGDLPMTDRLEATFVARADHLDPGTRAVLDVAAVDGGDTLHEVLAAAELVHGAPLGRPDVQPAVELGLIEVSGDRYRLTHPLIGSALRHAMPLETRHRAHEALATVLRSDPDRALWHRASSTSGPDEDVAAALERAAGDARRRGAVATAVARLERAAALSHAGADRARRLLAAAELEYELGRYARVEQIRTQLGAMPLSVSDRSRLTWLEGVFHDGSSSEPAEVRRLVALARRATSEREVDLALQLLFGAGRRVWWRDPGEDVRRDIVRAVRAVPLPVDDPRVLAVLALADSLASGPEVLSHLEGWPADARGRPDLAGLLGIAAFCVGDHERAAAYLSTAAVELRAHGRLSLLAEVLAIRAWAEVNLGIFDPSRSADEAMRLGDETGQAVWAGTARIAVALADAVRGDWDPDHPLLAAAERTALLTPNASSSLLAGVQLVRGIGELGRTQPGQAYAALRRTFVPTDPAFQQVQQFWALGYLADAAVPTGRREDASQVVDSIAGPAGPAPSPVSTVAVEYARAVLATEDDAEELFGQALGGAARRYPWHLARLQLAQGSWLRRQRRVVESRDPLRAARGTFTTLGAAVWAARADDELRATGEQGWRPQTRPREQLSVQETRIAELAAMGLSNRDIGERLFLSHRTVSSHLYRIFPKLGITSRGQLSRALASESPFV</sequence>
<gene>
    <name evidence="4" type="ORF">ABEG17_08710</name>
</gene>
<evidence type="ECO:0000256" key="2">
    <source>
        <dbReference type="ARBA" id="ARBA00022840"/>
    </source>
</evidence>
<dbReference type="AlphaFoldDB" id="A0AAU7JYZ0"/>
<dbReference type="InterPro" id="IPR000792">
    <property type="entry name" value="Tscrpt_reg_LuxR_C"/>
</dbReference>
<evidence type="ECO:0000313" key="4">
    <source>
        <dbReference type="EMBL" id="XBO45395.1"/>
    </source>
</evidence>
<dbReference type="PANTHER" id="PTHR16305">
    <property type="entry name" value="TESTICULAR SOLUBLE ADENYLYL CYCLASE"/>
    <property type="match status" value="1"/>
</dbReference>
<dbReference type="InterPro" id="IPR027417">
    <property type="entry name" value="P-loop_NTPase"/>
</dbReference>
<dbReference type="SMART" id="SM00421">
    <property type="entry name" value="HTH_LUXR"/>
    <property type="match status" value="1"/>
</dbReference>
<organism evidence="4">
    <name type="scientific">Pedococcus sp. KACC 23699</name>
    <dbReference type="NCBI Taxonomy" id="3149228"/>
    <lineage>
        <taxon>Bacteria</taxon>
        <taxon>Bacillati</taxon>
        <taxon>Actinomycetota</taxon>
        <taxon>Actinomycetes</taxon>
        <taxon>Micrococcales</taxon>
        <taxon>Intrasporangiaceae</taxon>
        <taxon>Pedococcus</taxon>
    </lineage>
</organism>
<dbReference type="GO" id="GO:0005737">
    <property type="term" value="C:cytoplasm"/>
    <property type="evidence" value="ECO:0007669"/>
    <property type="project" value="TreeGrafter"/>
</dbReference>
<dbReference type="InterPro" id="IPR041664">
    <property type="entry name" value="AAA_16"/>
</dbReference>
<dbReference type="PANTHER" id="PTHR16305:SF35">
    <property type="entry name" value="TRANSCRIPTIONAL ACTIVATOR DOMAIN"/>
    <property type="match status" value="1"/>
</dbReference>
<dbReference type="SUPFAM" id="SSF52540">
    <property type="entry name" value="P-loop containing nucleoside triphosphate hydrolases"/>
    <property type="match status" value="1"/>
</dbReference>
<dbReference type="SUPFAM" id="SSF46894">
    <property type="entry name" value="C-terminal effector domain of the bipartite response regulators"/>
    <property type="match status" value="1"/>
</dbReference>
<dbReference type="GO" id="GO:0004016">
    <property type="term" value="F:adenylate cyclase activity"/>
    <property type="evidence" value="ECO:0007669"/>
    <property type="project" value="TreeGrafter"/>
</dbReference>
<protein>
    <submittedName>
        <fullName evidence="4">LuxR C-terminal-related transcriptional regulator</fullName>
    </submittedName>
</protein>
<evidence type="ECO:0000259" key="3">
    <source>
        <dbReference type="PROSITE" id="PS50043"/>
    </source>
</evidence>
<accession>A0AAU7JYZ0</accession>
<dbReference type="RefSeq" id="WP_406832892.1">
    <property type="nucleotide sequence ID" value="NZ_CP157483.1"/>
</dbReference>
<feature type="domain" description="HTH luxR-type" evidence="3">
    <location>
        <begin position="865"/>
        <end position="930"/>
    </location>
</feature>
<dbReference type="CDD" id="cd06170">
    <property type="entry name" value="LuxR_C_like"/>
    <property type="match status" value="1"/>
</dbReference>
<reference evidence="4" key="1">
    <citation type="submission" date="2024-05" db="EMBL/GenBank/DDBJ databases">
        <authorList>
            <person name="Kim S."/>
            <person name="Heo J."/>
            <person name="Choi H."/>
            <person name="Choi Y."/>
            <person name="Kwon S.-W."/>
            <person name="Kim Y."/>
        </authorList>
    </citation>
    <scope>NUCLEOTIDE SEQUENCE</scope>
    <source>
        <strain evidence="4">KACC 23699</strain>
    </source>
</reference>
<dbReference type="InterPro" id="IPR036388">
    <property type="entry name" value="WH-like_DNA-bd_sf"/>
</dbReference>
<dbReference type="GO" id="GO:0005524">
    <property type="term" value="F:ATP binding"/>
    <property type="evidence" value="ECO:0007669"/>
    <property type="project" value="UniProtKB-KW"/>
</dbReference>
<dbReference type="PROSITE" id="PS00622">
    <property type="entry name" value="HTH_LUXR_1"/>
    <property type="match status" value="1"/>
</dbReference>